<protein>
    <submittedName>
        <fullName evidence="1">Uncharacterized protein</fullName>
    </submittedName>
</protein>
<sequence>MSTGLSGADINSYLAVTGWVRQPEEWRGAAVWLREGDHEIFVPGTDDLADGPRRVREILALLARLEGRSREEIASDIGAPMADVQWYRSPIFPADGRLGLGDAAVAFESAQAALTAAARAVLAPGRPVFAGAPPREVRDLLARVRVGPIVPSTDVLTIRVPLERDEADGIPLARRALILLQRAMVLLRDAVAQVHETRDMGVFDGIVRDGVSADLCAALAQMAGADPERRMEAGFRWARAAPSEVPARTVVFDPGTKAVLSMAAHRFRRLPSGSASVTGRIVMLGDDGDRDRFRVQVRGVLVTEADGADKLIWVRLPGEAAYDLAVTAHRSGTPVRAEGTLHNVNGRRELVATGFGPLSADRPEETT</sequence>
<name>A0A2W2FHS8_9ACTN</name>
<comment type="caution">
    <text evidence="1">The sequence shown here is derived from an EMBL/GenBank/DDBJ whole genome shotgun (WGS) entry which is preliminary data.</text>
</comment>
<evidence type="ECO:0000313" key="2">
    <source>
        <dbReference type="Proteomes" id="UP000248544"/>
    </source>
</evidence>
<reference evidence="1 2" key="1">
    <citation type="submission" date="2018-01" db="EMBL/GenBank/DDBJ databases">
        <title>Draft genome sequence of Sphaerisporangium sp. 7K107.</title>
        <authorList>
            <person name="Sahin N."/>
            <person name="Saygin H."/>
            <person name="Ay H."/>
        </authorList>
    </citation>
    <scope>NUCLEOTIDE SEQUENCE [LARGE SCALE GENOMIC DNA]</scope>
    <source>
        <strain evidence="1 2">7K107</strain>
    </source>
</reference>
<evidence type="ECO:0000313" key="1">
    <source>
        <dbReference type="EMBL" id="PZG36836.1"/>
    </source>
</evidence>
<dbReference type="AlphaFoldDB" id="A0A2W2FHS8"/>
<keyword evidence="2" id="KW-1185">Reference proteome</keyword>
<dbReference type="Proteomes" id="UP000248544">
    <property type="component" value="Unassembled WGS sequence"/>
</dbReference>
<dbReference type="EMBL" id="POUA01000246">
    <property type="protein sequence ID" value="PZG36836.1"/>
    <property type="molecule type" value="Genomic_DNA"/>
</dbReference>
<accession>A0A2W2FHS8</accession>
<proteinExistence type="predicted"/>
<dbReference type="RefSeq" id="WP_111170084.1">
    <property type="nucleotide sequence ID" value="NZ_POUA01000246.1"/>
</dbReference>
<organism evidence="1 2">
    <name type="scientific">Spongiactinospora gelatinilytica</name>
    <dbReference type="NCBI Taxonomy" id="2666298"/>
    <lineage>
        <taxon>Bacteria</taxon>
        <taxon>Bacillati</taxon>
        <taxon>Actinomycetota</taxon>
        <taxon>Actinomycetes</taxon>
        <taxon>Streptosporangiales</taxon>
        <taxon>Streptosporangiaceae</taxon>
        <taxon>Spongiactinospora</taxon>
    </lineage>
</organism>
<gene>
    <name evidence="1" type="ORF">C1I98_26135</name>
</gene>